<dbReference type="Pfam" id="PF05565">
    <property type="entry name" value="Sipho_Gp157"/>
    <property type="match status" value="1"/>
</dbReference>
<proteinExistence type="predicted"/>
<dbReference type="EMBL" id="SBAP01000012">
    <property type="protein sequence ID" value="RXZ69826.1"/>
    <property type="molecule type" value="Genomic_DNA"/>
</dbReference>
<comment type="caution">
    <text evidence="1">The sequence shown here is derived from an EMBL/GenBank/DDBJ whole genome shotgun (WGS) entry which is preliminary data.</text>
</comment>
<evidence type="ECO:0000313" key="2">
    <source>
        <dbReference type="Proteomes" id="UP000289216"/>
    </source>
</evidence>
<gene>
    <name evidence="1" type="ORF">EPT53_05925</name>
</gene>
<evidence type="ECO:0000313" key="1">
    <source>
        <dbReference type="EMBL" id="RXZ69826.1"/>
    </source>
</evidence>
<protein>
    <submittedName>
        <fullName evidence="1">Siphovirus Gp157 family protein</fullName>
    </submittedName>
</protein>
<name>A0A4V1QXJ0_9FUSO</name>
<dbReference type="RefSeq" id="WP_129491072.1">
    <property type="nucleotide sequence ID" value="NZ_SBAP01000012.1"/>
</dbReference>
<accession>A0A4V1QXJ0</accession>
<dbReference type="InterPro" id="IPR008840">
    <property type="entry name" value="Sipho_Gp157"/>
</dbReference>
<sequence>MELSLYGITEEMRNLDILWEMAIDEETGEIMDGDVLEQLQNEIGVYLQNKSAGIVKYYKSRDYFIDAVDQEIKKLQALKKASQNKQENFKKYIKMCMEKMGLSKIETENGTLSLRKSEAVLIENERIIPTEFTTIVQETKISKTEIKKAIKSGKVIPGASLVENRSLVVK</sequence>
<dbReference type="Proteomes" id="UP000289216">
    <property type="component" value="Unassembled WGS sequence"/>
</dbReference>
<organism evidence="1 2">
    <name type="scientific">Fusobacterium necrophorum</name>
    <dbReference type="NCBI Taxonomy" id="859"/>
    <lineage>
        <taxon>Bacteria</taxon>
        <taxon>Fusobacteriati</taxon>
        <taxon>Fusobacteriota</taxon>
        <taxon>Fusobacteriia</taxon>
        <taxon>Fusobacteriales</taxon>
        <taxon>Fusobacteriaceae</taxon>
        <taxon>Fusobacterium</taxon>
    </lineage>
</organism>
<reference evidence="1 2" key="1">
    <citation type="submission" date="2019-01" db="EMBL/GenBank/DDBJ databases">
        <title>Fusobacterium necrophorum Isolated From the Uterus of Dairy Cows.</title>
        <authorList>
            <person name="Francis A.M."/>
        </authorList>
    </citation>
    <scope>NUCLEOTIDE SEQUENCE [LARGE SCALE GENOMIC DNA]</scope>
    <source>
        <strain evidence="1 2">KG35</strain>
    </source>
</reference>
<dbReference type="AlphaFoldDB" id="A0A4V1QXJ0"/>